<dbReference type="SUPFAM" id="SSF54211">
    <property type="entry name" value="Ribosomal protein S5 domain 2-like"/>
    <property type="match status" value="1"/>
</dbReference>
<dbReference type="InterPro" id="IPR041699">
    <property type="entry name" value="AAA_32"/>
</dbReference>
<sequence length="805" mass="89943">MKNTPLAPSQLYKPCNIEQLKFNSTEELEDIDITVGQQRAVDAVKLGIRMNKSGYNIFAMAPAGTGKLTTIRQLVEHEAGRQAIPSDWCYVNNFSQPAKPKAIRLMPGQGKVFKHDMAQLVDELSVAIPAAFDGDEYRSRAGELESESRQREISELSRLREDAANSHILLTETATGYAFSPADENNEIISPEQFNKFDKEKQHEIQQTIFDLQERLAKLLKNFPIWRKETKRKLQALNREVAEQAVNHSIDDLIEKYAKQEAVLSYLNEAQKDIIDHVLDFLPRSEKMLPFMELAQEANPLKRYGVNLIVDFSDKKAAPVVYEDHPNYSNLVGRTDHQAYMGSLVTDFTMIKPGALHKANGGYLLIDARKLLTQPYAWDTLKRTLQSGKIRIESLERTLSLISATSLEPEPIPLNLKLILMGEPIIYYLLCAYDPEFHDLFKIAADFDNSVAREGNDHDYARLLGTIARSENLRPLSRNAVARVIEHSSRMVGDAEKLLTHLRSIKDLLSEADYWADSNGHEHITNSDVQQAIDHKTHRLDKLREKLYENIERGTVLIDLEGKTVGQVNGLSVLQLGEFSFGQPSRITATTRLGGGRVVDIERETKLGGAIHSKGVLILSSFIGSRYSRKTEFSVAASLVFEQSYGHIEGDSASLAELCAILSSIAQVPLRQDLAITGSVNQFGNVQPIGGVNEKIEGFFDVCAKKGLTGTQGVIIPATNIKHLMLRWDVVHAVQSGQFYIYAVTTVDEALELLSGMEAGLVNEQGVYQSKSFNGQVEAQLLQFSKIKKELSSKPEEQKLHLDDG</sequence>
<dbReference type="InterPro" id="IPR027417">
    <property type="entry name" value="P-loop_NTPase"/>
</dbReference>
<comment type="catalytic activity">
    <reaction evidence="2">
        <text>Hydrolysis of proteins in presence of ATP.</text>
        <dbReference type="EC" id="3.4.21.53"/>
    </reaction>
</comment>
<keyword evidence="2" id="KW-0720">Serine protease</keyword>
<keyword evidence="2" id="KW-0378">Hydrolase</keyword>
<evidence type="ECO:0000256" key="2">
    <source>
        <dbReference type="PROSITE-ProRule" id="PRU01122"/>
    </source>
</evidence>
<keyword evidence="5" id="KW-1185">Reference proteome</keyword>
<dbReference type="PANTHER" id="PTHR10046">
    <property type="entry name" value="ATP DEPENDENT LON PROTEASE FAMILY MEMBER"/>
    <property type="match status" value="1"/>
</dbReference>
<dbReference type="Pfam" id="PF13654">
    <property type="entry name" value="AAA_32"/>
    <property type="match status" value="1"/>
</dbReference>
<dbReference type="Pfam" id="PF20437">
    <property type="entry name" value="LonC_helical"/>
    <property type="match status" value="1"/>
</dbReference>
<comment type="caution">
    <text evidence="4">The sequence shown here is derived from an EMBL/GenBank/DDBJ whole genome shotgun (WGS) entry which is preliminary data.</text>
</comment>
<keyword evidence="1 2" id="KW-0645">Protease</keyword>
<name>A0ABY3C924_9GAMM</name>
<reference evidence="4 5" key="1">
    <citation type="journal article" date="2019" name="Antonie Van Leeuwenhoek">
        <title>Description of 'Ca. Methylobacter oryzae' KRF1, a novel species from the environmentally important Methylobacter clade 2.</title>
        <authorList>
            <person name="Khatri K."/>
            <person name="Mohite J.A."/>
            <person name="Pandit P.S."/>
            <person name="Bahulikar R."/>
            <person name="Rahalkar M.C."/>
        </authorList>
    </citation>
    <scope>NUCLEOTIDE SEQUENCE [LARGE SCALE GENOMIC DNA]</scope>
    <source>
        <strain evidence="4 5">KRF1</strain>
    </source>
</reference>
<accession>A0ABY3C924</accession>
<dbReference type="EC" id="3.4.21.53" evidence="2"/>
<dbReference type="EMBL" id="RYFG02000102">
    <property type="protein sequence ID" value="TRW93202.1"/>
    <property type="molecule type" value="Genomic_DNA"/>
</dbReference>
<dbReference type="Gene3D" id="1.10.8.60">
    <property type="match status" value="1"/>
</dbReference>
<evidence type="ECO:0000256" key="1">
    <source>
        <dbReference type="ARBA" id="ARBA00022670"/>
    </source>
</evidence>
<feature type="active site" evidence="2">
    <location>
        <position position="652"/>
    </location>
</feature>
<gene>
    <name evidence="4" type="ORF">EKO24_012995</name>
</gene>
<organism evidence="4 5">
    <name type="scientific">Candidatus Methylobacter oryzae</name>
    <dbReference type="NCBI Taxonomy" id="2497749"/>
    <lineage>
        <taxon>Bacteria</taxon>
        <taxon>Pseudomonadati</taxon>
        <taxon>Pseudomonadota</taxon>
        <taxon>Gammaproteobacteria</taxon>
        <taxon>Methylococcales</taxon>
        <taxon>Methylococcaceae</taxon>
        <taxon>Methylobacter</taxon>
    </lineage>
</organism>
<dbReference type="Gene3D" id="3.40.50.300">
    <property type="entry name" value="P-loop containing nucleotide triphosphate hydrolases"/>
    <property type="match status" value="2"/>
</dbReference>
<dbReference type="InterPro" id="IPR027065">
    <property type="entry name" value="Lon_Prtase"/>
</dbReference>
<feature type="domain" description="Lon proteolytic" evidence="3">
    <location>
        <begin position="562"/>
        <end position="757"/>
    </location>
</feature>
<dbReference type="InterPro" id="IPR014721">
    <property type="entry name" value="Ribsml_uS5_D2-typ_fold_subgr"/>
</dbReference>
<dbReference type="InterPro" id="IPR046844">
    <property type="entry name" value="Lon-like_helical"/>
</dbReference>
<evidence type="ECO:0000313" key="4">
    <source>
        <dbReference type="EMBL" id="TRW93202.1"/>
    </source>
</evidence>
<dbReference type="Proteomes" id="UP000733744">
    <property type="component" value="Unassembled WGS sequence"/>
</dbReference>
<dbReference type="InterPro" id="IPR008269">
    <property type="entry name" value="Lon_proteolytic"/>
</dbReference>
<comment type="similarity">
    <text evidence="2">Belongs to the peptidase S16 family.</text>
</comment>
<dbReference type="InterPro" id="IPR046843">
    <property type="entry name" value="LonB_AAA-LID"/>
</dbReference>
<dbReference type="InterPro" id="IPR020568">
    <property type="entry name" value="Ribosomal_Su5_D2-typ_SF"/>
</dbReference>
<dbReference type="Pfam" id="PF20436">
    <property type="entry name" value="LonB_AAA-LID"/>
    <property type="match status" value="1"/>
</dbReference>
<dbReference type="Gene3D" id="3.30.230.10">
    <property type="match status" value="1"/>
</dbReference>
<evidence type="ECO:0000313" key="5">
    <source>
        <dbReference type="Proteomes" id="UP000733744"/>
    </source>
</evidence>
<evidence type="ECO:0000259" key="3">
    <source>
        <dbReference type="PROSITE" id="PS51786"/>
    </source>
</evidence>
<proteinExistence type="inferred from homology"/>
<protein>
    <recommendedName>
        <fullName evidence="2">endopeptidase La</fullName>
        <ecNumber evidence="2">3.4.21.53</ecNumber>
    </recommendedName>
</protein>
<dbReference type="PRINTS" id="PR00830">
    <property type="entry name" value="ENDOLAPTASE"/>
</dbReference>
<dbReference type="SUPFAM" id="SSF52540">
    <property type="entry name" value="P-loop containing nucleoside triphosphate hydrolases"/>
    <property type="match status" value="1"/>
</dbReference>
<dbReference type="PROSITE" id="PS51786">
    <property type="entry name" value="LON_PROTEOLYTIC"/>
    <property type="match status" value="1"/>
</dbReference>
<dbReference type="RefSeq" id="WP_127029763.1">
    <property type="nucleotide sequence ID" value="NZ_RYFG02000102.1"/>
</dbReference>
<dbReference type="Pfam" id="PF05362">
    <property type="entry name" value="Lon_C"/>
    <property type="match status" value="1"/>
</dbReference>
<feature type="active site" evidence="2">
    <location>
        <position position="695"/>
    </location>
</feature>